<sequence length="159" mass="18007">MEFVGYRNARLVDGLAGTGRIMTRHGEGRTFDPLQYAVLMKMAIGTYDWPLDEQAQKKNALPRTYTFGWLALAQDLGMTLPDSADDIIVVSGEPRVPKKETLAIQRICKAAKRLEEAGLIKCIRKGNVQRKNNAAWLLTIGDPEENREVERYVRAHMYL</sequence>
<organism evidence="1 2">
    <name type="scientific">Bifidobacterium apri</name>
    <dbReference type="NCBI Taxonomy" id="1769423"/>
    <lineage>
        <taxon>Bacteria</taxon>
        <taxon>Bacillati</taxon>
        <taxon>Actinomycetota</taxon>
        <taxon>Actinomycetes</taxon>
        <taxon>Bifidobacteriales</taxon>
        <taxon>Bifidobacteriaceae</taxon>
        <taxon>Bifidobacterium</taxon>
    </lineage>
</organism>
<evidence type="ECO:0000313" key="2">
    <source>
        <dbReference type="Proteomes" id="UP000440041"/>
    </source>
</evidence>
<gene>
    <name evidence="1" type="ORF">DSM100238_1868</name>
</gene>
<dbReference type="Proteomes" id="UP000440041">
    <property type="component" value="Unassembled WGS sequence"/>
</dbReference>
<name>A0A6A2W1U7_9BIFI</name>
<accession>A0A6A2W1U7</accession>
<protein>
    <submittedName>
        <fullName evidence="1">Uncharacterized protein</fullName>
    </submittedName>
</protein>
<dbReference type="AlphaFoldDB" id="A0A6A2W1U7"/>
<keyword evidence="2" id="KW-1185">Reference proteome</keyword>
<comment type="caution">
    <text evidence="1">The sequence shown here is derived from an EMBL/GenBank/DDBJ whole genome shotgun (WGS) entry which is preliminary data.</text>
</comment>
<proteinExistence type="predicted"/>
<reference evidence="1 2" key="1">
    <citation type="submission" date="2019-09" db="EMBL/GenBank/DDBJ databases">
        <title>Characterization of the phylogenetic diversity of two novel species belonging to the genus Bifidobacterium: Bifidobacterium cebidarum sp. nov. and Bifidobacterium leontopitheci sp. nov.</title>
        <authorList>
            <person name="Lugli G.A."/>
            <person name="Duranti S."/>
            <person name="Milani C."/>
            <person name="Turroni F."/>
            <person name="Ventura M."/>
        </authorList>
    </citation>
    <scope>NUCLEOTIDE SEQUENCE [LARGE SCALE GENOMIC DNA]</scope>
    <source>
        <strain evidence="1 2">DSM 100238</strain>
    </source>
</reference>
<dbReference type="EMBL" id="WBSO01000039">
    <property type="protein sequence ID" value="KAB8290353.1"/>
    <property type="molecule type" value="Genomic_DNA"/>
</dbReference>
<evidence type="ECO:0000313" key="1">
    <source>
        <dbReference type="EMBL" id="KAB8290353.1"/>
    </source>
</evidence>